<organism evidence="2 3">
    <name type="scientific">Flavobacterium kayseriense</name>
    <dbReference type="NCBI Taxonomy" id="2764714"/>
    <lineage>
        <taxon>Bacteria</taxon>
        <taxon>Pseudomonadati</taxon>
        <taxon>Bacteroidota</taxon>
        <taxon>Flavobacteriia</taxon>
        <taxon>Flavobacteriales</taxon>
        <taxon>Flavobacteriaceae</taxon>
        <taxon>Flavobacterium</taxon>
    </lineage>
</organism>
<proteinExistence type="predicted"/>
<sequence>MNLNIIGHCIYLTITGIIILKVGKICYDNGNVFVSQLIPDHKELCTQTNQILLSGYYLLNLGYCAMTLASWKALTTYSQLIELIASKTAIVILIIAFMHYLNIIILTKYIKKIL</sequence>
<reference evidence="2 3" key="1">
    <citation type="submission" date="2020-08" db="EMBL/GenBank/DDBJ databases">
        <title>Description of novel Flavobacterium F-380 isolate.</title>
        <authorList>
            <person name="Saticioglu I.B."/>
            <person name="Duman M."/>
            <person name="Altun S."/>
        </authorList>
    </citation>
    <scope>NUCLEOTIDE SEQUENCE [LARGE SCALE GENOMIC DNA]</scope>
    <source>
        <strain evidence="2 3">F-380</strain>
    </source>
</reference>
<dbReference type="EMBL" id="JACRUJ010000002">
    <property type="protein sequence ID" value="MBC5841565.1"/>
    <property type="molecule type" value="Genomic_DNA"/>
</dbReference>
<dbReference type="RefSeq" id="WP_187010128.1">
    <property type="nucleotide sequence ID" value="NZ_JACRUI010000002.1"/>
</dbReference>
<comment type="caution">
    <text evidence="2">The sequence shown here is derived from an EMBL/GenBank/DDBJ whole genome shotgun (WGS) entry which is preliminary data.</text>
</comment>
<keyword evidence="1" id="KW-1133">Transmembrane helix</keyword>
<accession>A0ABR7J7Q0</accession>
<gene>
    <name evidence="2" type="ORF">H8R23_09110</name>
</gene>
<evidence type="ECO:0008006" key="4">
    <source>
        <dbReference type="Google" id="ProtNLM"/>
    </source>
</evidence>
<evidence type="ECO:0000313" key="3">
    <source>
        <dbReference type="Proteomes" id="UP000629963"/>
    </source>
</evidence>
<feature type="transmembrane region" description="Helical" evidence="1">
    <location>
        <begin position="51"/>
        <end position="71"/>
    </location>
</feature>
<protein>
    <recommendedName>
        <fullName evidence="4">Integral membrane protein</fullName>
    </recommendedName>
</protein>
<keyword evidence="3" id="KW-1185">Reference proteome</keyword>
<dbReference type="Proteomes" id="UP000629963">
    <property type="component" value="Unassembled WGS sequence"/>
</dbReference>
<keyword evidence="1" id="KW-0812">Transmembrane</keyword>
<evidence type="ECO:0000256" key="1">
    <source>
        <dbReference type="SAM" id="Phobius"/>
    </source>
</evidence>
<feature type="transmembrane region" description="Helical" evidence="1">
    <location>
        <begin position="83"/>
        <end position="106"/>
    </location>
</feature>
<keyword evidence="1" id="KW-0472">Membrane</keyword>
<name>A0ABR7J7Q0_9FLAO</name>
<evidence type="ECO:0000313" key="2">
    <source>
        <dbReference type="EMBL" id="MBC5841565.1"/>
    </source>
</evidence>